<feature type="transmembrane region" description="Helical" evidence="1">
    <location>
        <begin position="99"/>
        <end position="118"/>
    </location>
</feature>
<organism evidence="2 3">
    <name type="scientific">Amycolatopsis nalaikhensis</name>
    <dbReference type="NCBI Taxonomy" id="715472"/>
    <lineage>
        <taxon>Bacteria</taxon>
        <taxon>Bacillati</taxon>
        <taxon>Actinomycetota</taxon>
        <taxon>Actinomycetes</taxon>
        <taxon>Pseudonocardiales</taxon>
        <taxon>Pseudonocardiaceae</taxon>
        <taxon>Amycolatopsis</taxon>
    </lineage>
</organism>
<dbReference type="Proteomes" id="UP001227101">
    <property type="component" value="Chromosome"/>
</dbReference>
<evidence type="ECO:0000256" key="1">
    <source>
        <dbReference type="SAM" id="Phobius"/>
    </source>
</evidence>
<dbReference type="RefSeq" id="WP_285455136.1">
    <property type="nucleotide sequence ID" value="NZ_CP127173.1"/>
</dbReference>
<feature type="transmembrane region" description="Helical" evidence="1">
    <location>
        <begin position="46"/>
        <end position="66"/>
    </location>
</feature>
<dbReference type="EMBL" id="CP127173">
    <property type="protein sequence ID" value="WIV57835.1"/>
    <property type="molecule type" value="Genomic_DNA"/>
</dbReference>
<gene>
    <name evidence="2" type="ORF">QP939_03890</name>
</gene>
<feature type="transmembrane region" description="Helical" evidence="1">
    <location>
        <begin position="218"/>
        <end position="239"/>
    </location>
</feature>
<dbReference type="PANTHER" id="PTHR40761">
    <property type="entry name" value="CONSERVED INTEGRAL MEMBRANE ALANINE VALINE AND LEUCINE RICH PROTEIN-RELATED"/>
    <property type="match status" value="1"/>
</dbReference>
<feature type="transmembrane region" description="Helical" evidence="1">
    <location>
        <begin position="6"/>
        <end position="26"/>
    </location>
</feature>
<feature type="transmembrane region" description="Helical" evidence="1">
    <location>
        <begin position="245"/>
        <end position="269"/>
    </location>
</feature>
<feature type="transmembrane region" description="Helical" evidence="1">
    <location>
        <begin position="193"/>
        <end position="211"/>
    </location>
</feature>
<proteinExistence type="predicted"/>
<feature type="transmembrane region" description="Helical" evidence="1">
    <location>
        <begin position="154"/>
        <end position="173"/>
    </location>
</feature>
<name>A0ABY8XQQ4_9PSEU</name>
<sequence length="287" mass="29540">MALGYVFAVLAAAASGGGSILQSLGIRRVGAYGGASLDLVRLRHQYVYFLGLGVDLVGFVCAAAALHWLPLFLVQSLLAFSIGVTATIAAFLGARLAAAGWGMVGIGAVGLILLGVSADPGPARTLHLEWRWILLGMVVPVAVIAFCARRRGGFWAASALAFSAGLAFCVVGISARSLTIPDLSWRLVLEPSVWAIVVNALVGAVVFAMALQKGGPTAVTAIMLTTKTALASFVGLAYLGDRVRAGFGAAATVGFVLAIAAAVGVAHYASRARQKRSIGPPRVGWRL</sequence>
<evidence type="ECO:0000313" key="2">
    <source>
        <dbReference type="EMBL" id="WIV57835.1"/>
    </source>
</evidence>
<reference evidence="2 3" key="1">
    <citation type="submission" date="2023-06" db="EMBL/GenBank/DDBJ databases">
        <authorList>
            <person name="Oyuntsetseg B."/>
            <person name="Kim S.B."/>
        </authorList>
    </citation>
    <scope>NUCLEOTIDE SEQUENCE [LARGE SCALE GENOMIC DNA]</scope>
    <source>
        <strain evidence="2 3">2-2</strain>
    </source>
</reference>
<accession>A0ABY8XQQ4</accession>
<keyword evidence="1" id="KW-1133">Transmembrane helix</keyword>
<keyword evidence="3" id="KW-1185">Reference proteome</keyword>
<evidence type="ECO:0008006" key="4">
    <source>
        <dbReference type="Google" id="ProtNLM"/>
    </source>
</evidence>
<evidence type="ECO:0000313" key="3">
    <source>
        <dbReference type="Proteomes" id="UP001227101"/>
    </source>
</evidence>
<feature type="transmembrane region" description="Helical" evidence="1">
    <location>
        <begin position="130"/>
        <end position="147"/>
    </location>
</feature>
<dbReference type="PANTHER" id="PTHR40761:SF1">
    <property type="entry name" value="CONSERVED INTEGRAL MEMBRANE ALANINE VALINE AND LEUCINE RICH PROTEIN-RELATED"/>
    <property type="match status" value="1"/>
</dbReference>
<keyword evidence="1" id="KW-0472">Membrane</keyword>
<protein>
    <recommendedName>
        <fullName evidence="4">Integral membrane protein</fullName>
    </recommendedName>
</protein>
<keyword evidence="1" id="KW-0812">Transmembrane</keyword>
<feature type="transmembrane region" description="Helical" evidence="1">
    <location>
        <begin position="72"/>
        <end position="92"/>
    </location>
</feature>